<organism evidence="4 5">
    <name type="scientific">Paraburkholderia caribensis</name>
    <dbReference type="NCBI Taxonomy" id="75105"/>
    <lineage>
        <taxon>Bacteria</taxon>
        <taxon>Pseudomonadati</taxon>
        <taxon>Pseudomonadota</taxon>
        <taxon>Betaproteobacteria</taxon>
        <taxon>Burkholderiales</taxon>
        <taxon>Burkholderiaceae</taxon>
        <taxon>Paraburkholderia</taxon>
    </lineage>
</organism>
<proteinExistence type="predicted"/>
<protein>
    <submittedName>
        <fullName evidence="4">DNA-binding protein</fullName>
    </submittedName>
</protein>
<dbReference type="InterPro" id="IPR021104">
    <property type="entry name" value="KfrA_DNA-bd_N"/>
</dbReference>
<dbReference type="GO" id="GO:0003677">
    <property type="term" value="F:DNA binding"/>
    <property type="evidence" value="ECO:0007669"/>
    <property type="project" value="UniProtKB-KW"/>
</dbReference>
<evidence type="ECO:0000256" key="1">
    <source>
        <dbReference type="SAM" id="Coils"/>
    </source>
</evidence>
<comment type="caution">
    <text evidence="4">The sequence shown here is derived from an EMBL/GenBank/DDBJ whole genome shotgun (WGS) entry which is preliminary data.</text>
</comment>
<feature type="domain" description="KfrA N-terminal DNA-binding" evidence="3">
    <location>
        <begin position="9"/>
        <end position="134"/>
    </location>
</feature>
<reference evidence="4 5" key="1">
    <citation type="submission" date="2024-01" db="EMBL/GenBank/DDBJ databases">
        <title>The diversity of rhizobia nodulating Mimosa spp. in eleven states of Brazil covering several biomes is determined by host plant, location, and edaphic factors.</title>
        <authorList>
            <person name="Rouws L."/>
            <person name="Barauna A."/>
            <person name="Beukes C."/>
            <person name="De Faria S.M."/>
            <person name="Gross E."/>
            <person name="Dos Reis Junior F.B."/>
            <person name="Simon M."/>
            <person name="Maluk M."/>
            <person name="Odee D.W."/>
            <person name="Kenicer G."/>
            <person name="Young J.P.W."/>
            <person name="Reis V.M."/>
            <person name="Zilli J."/>
            <person name="James E.K."/>
        </authorList>
    </citation>
    <scope>NUCLEOTIDE SEQUENCE [LARGE SCALE GENOMIC DNA]</scope>
    <source>
        <strain evidence="4 5">JHI1651</strain>
    </source>
</reference>
<evidence type="ECO:0000313" key="5">
    <source>
        <dbReference type="Proteomes" id="UP001462961"/>
    </source>
</evidence>
<dbReference type="Proteomes" id="UP001462961">
    <property type="component" value="Unassembled WGS sequence"/>
</dbReference>
<gene>
    <name evidence="4" type="ORF">VOI32_38365</name>
</gene>
<evidence type="ECO:0000259" key="3">
    <source>
        <dbReference type="Pfam" id="PF11740"/>
    </source>
</evidence>
<dbReference type="Pfam" id="PF11740">
    <property type="entry name" value="KfrA_N"/>
    <property type="match status" value="1"/>
</dbReference>
<keyword evidence="5" id="KW-1185">Reference proteome</keyword>
<name>A0ABV0E8H4_9BURK</name>
<sequence length="323" mass="34757">MSRPAAATPDQIRSTVLAMLAEAGDATPATGTRFRQLVSVRKLRARLGAGDPATLARALNAIEAEVVRTGLAEIAIPGIPPDIAEQMRALWQAAVTVQLDDVMHLKADAQQAIAAADAARTDAELRVELLRQELTELRAAVAARDAELADLRAQHGVLKDRCAALDASAQEQQAQLDATAAGRTAQEHAHREALDEAQHRYEALSRQLLQETAHQREALKKEHAQSASQLKFAERRVAALEAERDRLDGELLQERETRQQAVGEALALKAVNASQHAQLSELMRIVSALEAPRRAPAASPGLATAKRTRTPARGGGTSRTKKS</sequence>
<feature type="region of interest" description="Disordered" evidence="2">
    <location>
        <begin position="293"/>
        <end position="323"/>
    </location>
</feature>
<keyword evidence="1" id="KW-0175">Coiled coil</keyword>
<keyword evidence="4" id="KW-0238">DNA-binding</keyword>
<evidence type="ECO:0000256" key="2">
    <source>
        <dbReference type="SAM" id="MobiDB-lite"/>
    </source>
</evidence>
<accession>A0ABV0E8H4</accession>
<dbReference type="EMBL" id="JAYLVJ010000087">
    <property type="protein sequence ID" value="MEO1759718.1"/>
    <property type="molecule type" value="Genomic_DNA"/>
</dbReference>
<feature type="coiled-coil region" evidence="1">
    <location>
        <begin position="187"/>
        <end position="257"/>
    </location>
</feature>
<feature type="coiled-coil region" evidence="1">
    <location>
        <begin position="113"/>
        <end position="154"/>
    </location>
</feature>
<dbReference type="RefSeq" id="WP_012406459.1">
    <property type="nucleotide sequence ID" value="NZ_JAKUCO010000094.1"/>
</dbReference>
<evidence type="ECO:0000313" key="4">
    <source>
        <dbReference type="EMBL" id="MEO1759718.1"/>
    </source>
</evidence>